<keyword evidence="1" id="KW-0472">Membrane</keyword>
<evidence type="ECO:0000313" key="2">
    <source>
        <dbReference type="EMBL" id="KAK8077732.1"/>
    </source>
</evidence>
<keyword evidence="1" id="KW-1133">Transmembrane helix</keyword>
<keyword evidence="1" id="KW-0812">Transmembrane</keyword>
<evidence type="ECO:0000256" key="1">
    <source>
        <dbReference type="SAM" id="Phobius"/>
    </source>
</evidence>
<accession>A0ABR1W2M2</accession>
<evidence type="ECO:0000313" key="3">
    <source>
        <dbReference type="Proteomes" id="UP001446871"/>
    </source>
</evidence>
<name>A0ABR1W2M2_9PEZI</name>
<dbReference type="Proteomes" id="UP001446871">
    <property type="component" value="Unassembled WGS sequence"/>
</dbReference>
<sequence length="569" mass="64102">MGADSTNKAWMDPGGAIIDSLRPALYRWKDDFIHRRQLCLDAENRSYFTQESERKEDDDEEIMSVLSKAYEDKYERWAYRLKLLQELCAGLKLRMLRQISLDMGEPVALVFDRDASGRRPLSNGPLTAGRLYKVLSMPRFDVAMAPLAIEEDECDISDALLIPCRAQADQRIIYLTDPNAHSLAVLAATASLPQALPLAGFMADRLSSKPRFSISVSPKGVPVYQMQFQLPFPVFRNRRSEDVANEPSGARSRYTDLAFLTFDLASNGWDASGQEHALCEAMFSCFIHGYDSTRWTAYGLFDTYFDEPDSRESAMRYHEESTSAFAGDPLALAKEDLDTPVACPRHYFLRVLHVRMVRVQDEWWKVVTEVLSMVQIGTGSLNNIGPDAVETLVSIDNSISGLDCLRDDLLHELELLDRGFVQEHEQHTGDLHMFLAQSQQSMSEDVRLLTSANFLFLPVLVAASLCSTQQSPLVVFFAFLVTIAVTILVLGVLRNWRWCLKILKWFKGMMAVEYDAVRILSGNEPILPLRGRTIGSMTTATDQKGISDIMPRLEGRNNPATDECDKLSH</sequence>
<reference evidence="2 3" key="1">
    <citation type="submission" date="2023-01" db="EMBL/GenBank/DDBJ databases">
        <title>Analysis of 21 Apiospora genomes using comparative genomics revels a genus with tremendous synthesis potential of carbohydrate active enzymes and secondary metabolites.</title>
        <authorList>
            <person name="Sorensen T."/>
        </authorList>
    </citation>
    <scope>NUCLEOTIDE SEQUENCE [LARGE SCALE GENOMIC DNA]</scope>
    <source>
        <strain evidence="2 3">CBS 83171</strain>
    </source>
</reference>
<proteinExistence type="predicted"/>
<keyword evidence="3" id="KW-1185">Reference proteome</keyword>
<comment type="caution">
    <text evidence="2">The sequence shown here is derived from an EMBL/GenBank/DDBJ whole genome shotgun (WGS) entry which is preliminary data.</text>
</comment>
<protein>
    <submittedName>
        <fullName evidence="2">Uncharacterized protein</fullName>
    </submittedName>
</protein>
<gene>
    <name evidence="2" type="ORF">PG996_003902</name>
</gene>
<dbReference type="EMBL" id="JAQQWM010000002">
    <property type="protein sequence ID" value="KAK8077732.1"/>
    <property type="molecule type" value="Genomic_DNA"/>
</dbReference>
<organism evidence="2 3">
    <name type="scientific">Apiospora saccharicola</name>
    <dbReference type="NCBI Taxonomy" id="335842"/>
    <lineage>
        <taxon>Eukaryota</taxon>
        <taxon>Fungi</taxon>
        <taxon>Dikarya</taxon>
        <taxon>Ascomycota</taxon>
        <taxon>Pezizomycotina</taxon>
        <taxon>Sordariomycetes</taxon>
        <taxon>Xylariomycetidae</taxon>
        <taxon>Amphisphaeriales</taxon>
        <taxon>Apiosporaceae</taxon>
        <taxon>Apiospora</taxon>
    </lineage>
</organism>
<feature type="transmembrane region" description="Helical" evidence="1">
    <location>
        <begin position="473"/>
        <end position="493"/>
    </location>
</feature>